<dbReference type="GO" id="GO:0046872">
    <property type="term" value="F:metal ion binding"/>
    <property type="evidence" value="ECO:0007669"/>
    <property type="project" value="InterPro"/>
</dbReference>
<keyword evidence="1" id="KW-0547">Nucleotide-binding</keyword>
<gene>
    <name evidence="3" type="ORF">CJD36_022445</name>
</gene>
<sequence>MYNTLLISSSNWDSLKELPAILKKSNCQVDIFSAGNSWVLHNGYYDNWIEAPADITAFIEHLLDFLKANFHNYWWIIPGDDITLRILNDRITDEALFYKVMPLTKIENRALLGSKAGLAELCTKYSIKSPKQLVYNDNLSNSQISNYLGFPLMVKVDESEGGYGVFKCNNEQDLERRLAEITHKKNLVFQQVIIGEDINTEALYKNGSLVVYNYSLSTKTIGNFGISTRRVFIHNDDLDDTLKNIGKDLGLNGFGNIVFMRESNTGEYYLIEIDMRPNSWMYYGKFTGNDFIQGIKNIMQDKFDLIKPPINIKNKEQIIGIYKKDVYRCITTKDFNGLFYWLLNKNGSWRYIPLHDKVLFRKVNKFLLDTLSMYIGNLFRRKKKWA</sequence>
<proteinExistence type="predicted"/>
<dbReference type="SUPFAM" id="SSF56059">
    <property type="entry name" value="Glutathione synthetase ATP-binding domain-like"/>
    <property type="match status" value="1"/>
</dbReference>
<dbReference type="PROSITE" id="PS50975">
    <property type="entry name" value="ATP_GRASP"/>
    <property type="match status" value="1"/>
</dbReference>
<dbReference type="Pfam" id="PF08443">
    <property type="entry name" value="RimK"/>
    <property type="match status" value="1"/>
</dbReference>
<feature type="domain" description="ATP-grasp" evidence="2">
    <location>
        <begin position="119"/>
        <end position="300"/>
    </location>
</feature>
<evidence type="ECO:0000313" key="3">
    <source>
        <dbReference type="EMBL" id="PQJ08816.1"/>
    </source>
</evidence>
<keyword evidence="1" id="KW-0067">ATP-binding</keyword>
<reference evidence="3 4" key="1">
    <citation type="submission" date="2018-01" db="EMBL/GenBank/DDBJ databases">
        <title>A novel member of the phylum Bacteroidetes isolated from glacier ice.</title>
        <authorList>
            <person name="Liu Q."/>
            <person name="Xin Y.-H."/>
        </authorList>
    </citation>
    <scope>NUCLEOTIDE SEQUENCE [LARGE SCALE GENOMIC DNA]</scope>
    <source>
        <strain evidence="3 4">RB1R16</strain>
    </source>
</reference>
<evidence type="ECO:0000256" key="1">
    <source>
        <dbReference type="PROSITE-ProRule" id="PRU00409"/>
    </source>
</evidence>
<dbReference type="Proteomes" id="UP000239872">
    <property type="component" value="Unassembled WGS sequence"/>
</dbReference>
<organism evidence="3 4">
    <name type="scientific">Flavipsychrobacter stenotrophus</name>
    <dbReference type="NCBI Taxonomy" id="2077091"/>
    <lineage>
        <taxon>Bacteria</taxon>
        <taxon>Pseudomonadati</taxon>
        <taxon>Bacteroidota</taxon>
        <taxon>Chitinophagia</taxon>
        <taxon>Chitinophagales</taxon>
        <taxon>Chitinophagaceae</taxon>
        <taxon>Flavipsychrobacter</taxon>
    </lineage>
</organism>
<evidence type="ECO:0000259" key="2">
    <source>
        <dbReference type="PROSITE" id="PS50975"/>
    </source>
</evidence>
<dbReference type="EMBL" id="PPSL01000012">
    <property type="protein sequence ID" value="PQJ08816.1"/>
    <property type="molecule type" value="Genomic_DNA"/>
</dbReference>
<comment type="caution">
    <text evidence="3">The sequence shown here is derived from an EMBL/GenBank/DDBJ whole genome shotgun (WGS) entry which is preliminary data.</text>
</comment>
<dbReference type="Gene3D" id="3.30.470.20">
    <property type="entry name" value="ATP-grasp fold, B domain"/>
    <property type="match status" value="1"/>
</dbReference>
<evidence type="ECO:0000313" key="4">
    <source>
        <dbReference type="Proteomes" id="UP000239872"/>
    </source>
</evidence>
<dbReference type="InterPro" id="IPR013815">
    <property type="entry name" value="ATP_grasp_subdomain_1"/>
</dbReference>
<dbReference type="AlphaFoldDB" id="A0A2S7SQI3"/>
<dbReference type="Gene3D" id="3.30.1490.20">
    <property type="entry name" value="ATP-grasp fold, A domain"/>
    <property type="match status" value="1"/>
</dbReference>
<dbReference type="GO" id="GO:0005524">
    <property type="term" value="F:ATP binding"/>
    <property type="evidence" value="ECO:0007669"/>
    <property type="project" value="UniProtKB-UniRule"/>
</dbReference>
<protein>
    <recommendedName>
        <fullName evidence="2">ATP-grasp domain-containing protein</fullName>
    </recommendedName>
</protein>
<accession>A0A2S7SQI3</accession>
<keyword evidence="4" id="KW-1185">Reference proteome</keyword>
<dbReference type="InterPro" id="IPR011761">
    <property type="entry name" value="ATP-grasp"/>
</dbReference>
<name>A0A2S7SQI3_9BACT</name>
<dbReference type="InterPro" id="IPR013651">
    <property type="entry name" value="ATP-grasp_RimK-type"/>
</dbReference>